<keyword evidence="1 2" id="KW-0238">DNA-binding</keyword>
<dbReference type="PANTHER" id="PTHR30055:SF209">
    <property type="entry name" value="POSSIBLE TRANSCRIPTIONAL REGULATORY PROTEIN (PROBABLY TETR-FAMILY)"/>
    <property type="match status" value="1"/>
</dbReference>
<evidence type="ECO:0000313" key="4">
    <source>
        <dbReference type="EMBL" id="SDP52053.1"/>
    </source>
</evidence>
<keyword evidence="5" id="KW-1185">Reference proteome</keyword>
<dbReference type="STRING" id="1052260.SAMN05660199_04107"/>
<dbReference type="GO" id="GO:0000976">
    <property type="term" value="F:transcription cis-regulatory region binding"/>
    <property type="evidence" value="ECO:0007669"/>
    <property type="project" value="TreeGrafter"/>
</dbReference>
<proteinExistence type="predicted"/>
<evidence type="ECO:0000313" key="5">
    <source>
        <dbReference type="Proteomes" id="UP000199088"/>
    </source>
</evidence>
<evidence type="ECO:0000256" key="1">
    <source>
        <dbReference type="ARBA" id="ARBA00023125"/>
    </source>
</evidence>
<dbReference type="Proteomes" id="UP000199088">
    <property type="component" value="Unassembled WGS sequence"/>
</dbReference>
<reference evidence="5" key="1">
    <citation type="submission" date="2016-10" db="EMBL/GenBank/DDBJ databases">
        <authorList>
            <person name="Varghese N."/>
            <person name="Submissions S."/>
        </authorList>
    </citation>
    <scope>NUCLEOTIDE SEQUENCE [LARGE SCALE GENOMIC DNA]</scope>
    <source>
        <strain evidence="5">DSM 45843</strain>
    </source>
</reference>
<evidence type="ECO:0000256" key="2">
    <source>
        <dbReference type="PROSITE-ProRule" id="PRU00335"/>
    </source>
</evidence>
<dbReference type="GO" id="GO:0003700">
    <property type="term" value="F:DNA-binding transcription factor activity"/>
    <property type="evidence" value="ECO:0007669"/>
    <property type="project" value="TreeGrafter"/>
</dbReference>
<dbReference type="SUPFAM" id="SSF48498">
    <property type="entry name" value="Tetracyclin repressor-like, C-terminal domain"/>
    <property type="match status" value="1"/>
</dbReference>
<dbReference type="AlphaFoldDB" id="A0A1H0TDC5"/>
<dbReference type="PANTHER" id="PTHR30055">
    <property type="entry name" value="HTH-TYPE TRANSCRIPTIONAL REGULATOR RUTR"/>
    <property type="match status" value="1"/>
</dbReference>
<dbReference type="InterPro" id="IPR001647">
    <property type="entry name" value="HTH_TetR"/>
</dbReference>
<dbReference type="InterPro" id="IPR009057">
    <property type="entry name" value="Homeodomain-like_sf"/>
</dbReference>
<accession>A0A1H0TDC5</accession>
<dbReference type="PROSITE" id="PS50977">
    <property type="entry name" value="HTH_TETR_2"/>
    <property type="match status" value="1"/>
</dbReference>
<protein>
    <submittedName>
        <fullName evidence="4">Transcriptional regulator, TetR family</fullName>
    </submittedName>
</protein>
<gene>
    <name evidence="4" type="ORF">SAMN05660199_04107</name>
</gene>
<dbReference type="InterPro" id="IPR050109">
    <property type="entry name" value="HTH-type_TetR-like_transc_reg"/>
</dbReference>
<evidence type="ECO:0000259" key="3">
    <source>
        <dbReference type="PROSITE" id="PS50977"/>
    </source>
</evidence>
<dbReference type="InterPro" id="IPR036271">
    <property type="entry name" value="Tet_transcr_reg_TetR-rel_C_sf"/>
</dbReference>
<dbReference type="EMBL" id="FNIR01000015">
    <property type="protein sequence ID" value="SDP52053.1"/>
    <property type="molecule type" value="Genomic_DNA"/>
</dbReference>
<organism evidence="4 5">
    <name type="scientific">Klenkia soli</name>
    <dbReference type="NCBI Taxonomy" id="1052260"/>
    <lineage>
        <taxon>Bacteria</taxon>
        <taxon>Bacillati</taxon>
        <taxon>Actinomycetota</taxon>
        <taxon>Actinomycetes</taxon>
        <taxon>Geodermatophilales</taxon>
        <taxon>Geodermatophilaceae</taxon>
        <taxon>Klenkia</taxon>
    </lineage>
</organism>
<sequence length="196" mass="20833">MCKHDRVPSPRTTRTRILDVALDVLGQDPDASMADVATAAGVVRRTVYGHFPSRTDLVLALAEQAATELQGILAEVAAVDRAADATWADFVAHIWPVARRYRVLLALRRSEHGAGIHALLAPVDQALADLVRRGQDDGTLGRHLPALVLGQLAYATVFTVAETALTDDTVTVASATTTSLLVLGVPTARAEELARA</sequence>
<name>A0A1H0TDC5_9ACTN</name>
<dbReference type="Gene3D" id="1.10.357.10">
    <property type="entry name" value="Tetracycline Repressor, domain 2"/>
    <property type="match status" value="1"/>
</dbReference>
<feature type="DNA-binding region" description="H-T-H motif" evidence="2">
    <location>
        <begin position="32"/>
        <end position="51"/>
    </location>
</feature>
<dbReference type="SUPFAM" id="SSF46689">
    <property type="entry name" value="Homeodomain-like"/>
    <property type="match status" value="1"/>
</dbReference>
<dbReference type="Pfam" id="PF00440">
    <property type="entry name" value="TetR_N"/>
    <property type="match status" value="1"/>
</dbReference>
<feature type="domain" description="HTH tetR-type" evidence="3">
    <location>
        <begin position="11"/>
        <end position="69"/>
    </location>
</feature>